<dbReference type="RefSeq" id="WP_106340184.1">
    <property type="nucleotide sequence ID" value="NZ_PVZS01000039.1"/>
</dbReference>
<keyword evidence="12" id="KW-1185">Reference proteome</keyword>
<keyword evidence="3 10" id="KW-1134">Transmembrane beta strand</keyword>
<gene>
    <name evidence="11" type="ORF">SLNSH_22410</name>
</gene>
<dbReference type="InterPro" id="IPR003684">
    <property type="entry name" value="Porin_alphabac"/>
</dbReference>
<feature type="chain" id="PRO_5015368959" description="Porin" evidence="10">
    <location>
        <begin position="22"/>
        <end position="479"/>
    </location>
</feature>
<proteinExistence type="inferred from homology"/>
<evidence type="ECO:0000313" key="11">
    <source>
        <dbReference type="EMBL" id="PSC02738.1"/>
    </source>
</evidence>
<keyword evidence="8 10" id="KW-0472">Membrane</keyword>
<dbReference type="GO" id="GO:0006811">
    <property type="term" value="P:monoatomic ion transport"/>
    <property type="evidence" value="ECO:0007669"/>
    <property type="project" value="UniProtKB-KW"/>
</dbReference>
<dbReference type="EMBL" id="PVZS01000039">
    <property type="protein sequence ID" value="PSC02738.1"/>
    <property type="molecule type" value="Genomic_DNA"/>
</dbReference>
<evidence type="ECO:0000256" key="4">
    <source>
        <dbReference type="ARBA" id="ARBA00022692"/>
    </source>
</evidence>
<evidence type="ECO:0000256" key="7">
    <source>
        <dbReference type="ARBA" id="ARBA00023114"/>
    </source>
</evidence>
<evidence type="ECO:0000256" key="9">
    <source>
        <dbReference type="ARBA" id="ARBA00023237"/>
    </source>
</evidence>
<evidence type="ECO:0000256" key="6">
    <source>
        <dbReference type="ARBA" id="ARBA00023065"/>
    </source>
</evidence>
<evidence type="ECO:0000256" key="3">
    <source>
        <dbReference type="ARBA" id="ARBA00022452"/>
    </source>
</evidence>
<comment type="function">
    <text evidence="10">Forms passive diffusion pores that allow small molecular weight hydrophilic materials across the outer membrane.</text>
</comment>
<dbReference type="SUPFAM" id="SSF56935">
    <property type="entry name" value="Porins"/>
    <property type="match status" value="1"/>
</dbReference>
<accession>A0A2T1HM82</accession>
<dbReference type="OrthoDB" id="7801681at2"/>
<evidence type="ECO:0000256" key="2">
    <source>
        <dbReference type="ARBA" id="ARBA00022448"/>
    </source>
</evidence>
<name>A0A2T1HM82_9HYPH</name>
<dbReference type="AlphaFoldDB" id="A0A2T1HM82"/>
<keyword evidence="9 10" id="KW-0998">Cell outer membrane</keyword>
<keyword evidence="7 10" id="KW-0626">Porin</keyword>
<evidence type="ECO:0000256" key="8">
    <source>
        <dbReference type="ARBA" id="ARBA00023136"/>
    </source>
</evidence>
<keyword evidence="6 10" id="KW-0406">Ion transport</keyword>
<protein>
    <recommendedName>
        <fullName evidence="10">Porin</fullName>
    </recommendedName>
</protein>
<feature type="signal peptide" evidence="10">
    <location>
        <begin position="1"/>
        <end position="21"/>
    </location>
</feature>
<sequence length="479" mass="50261">MRVSTLLLASAAAFATTAASAADLPSKKAAPVEYVRVCSTMGAGFFYIPGTDTCIKIGGRARYEFQVGQTFARNDASTGSRTTGRIYLDTRTATEYGLLRAYTRFDISRRIGQIYSGSSARMGIGFTGTSVDYRGQAQTEVALDRAFVQFGGLTAGRTESFFDFYAGDLEYIGTTAGSALTTNMLAYTASFGNGFSATLSVEDPVERRNGVADLAGLGFVGLNPYYSYTGSGVPDLVGNLRVEQGWGSAQLSGAVHQVRIGQYAGVGTSAATNGLSPDAKWGFALNAGVTFNLPFTPGDTLTLQGTYEKGAASYIASNPFGIGTIFGAGFGGLGNLVLQDATFYATGPTSAKLDLTSAWGLTAAGLHYWTPTIRQALFASYVKVDQPGGAVAAANALAVGLGGTTVDNPLRDFSYWTIGTNVTWSPIKDLDIGAEVDYLRLKANGGPLAVNGAIATDPFGKLYSNESIVVGRLKIQRDF</sequence>
<comment type="subcellular location">
    <subcellularLocation>
        <location evidence="10">Cell outer membrane</location>
        <topology evidence="10">Multi-pass membrane protein</topology>
    </subcellularLocation>
</comment>
<reference evidence="12" key="1">
    <citation type="submission" date="2018-03" db="EMBL/GenBank/DDBJ databases">
        <authorList>
            <person name="Sun L."/>
            <person name="Liu H."/>
            <person name="Chen W."/>
            <person name="Huang K."/>
            <person name="Liu W."/>
            <person name="Gao X."/>
        </authorList>
    </citation>
    <scope>NUCLEOTIDE SEQUENCE [LARGE SCALE GENOMIC DNA]</scope>
    <source>
        <strain evidence="12">SH9</strain>
    </source>
</reference>
<evidence type="ECO:0000256" key="10">
    <source>
        <dbReference type="RuleBase" id="RU364005"/>
    </source>
</evidence>
<dbReference type="GO" id="GO:0009279">
    <property type="term" value="C:cell outer membrane"/>
    <property type="evidence" value="ECO:0007669"/>
    <property type="project" value="UniProtKB-SubCell"/>
</dbReference>
<comment type="caution">
    <text evidence="11">The sequence shown here is derived from an EMBL/GenBank/DDBJ whole genome shotgun (WGS) entry which is preliminary data.</text>
</comment>
<organism evidence="11 12">
    <name type="scientific">Alsobacter soli</name>
    <dbReference type="NCBI Taxonomy" id="2109933"/>
    <lineage>
        <taxon>Bacteria</taxon>
        <taxon>Pseudomonadati</taxon>
        <taxon>Pseudomonadota</taxon>
        <taxon>Alphaproteobacteria</taxon>
        <taxon>Hyphomicrobiales</taxon>
        <taxon>Alsobacteraceae</taxon>
        <taxon>Alsobacter</taxon>
    </lineage>
</organism>
<comment type="similarity">
    <text evidence="1 10">Belongs to the alphaproteobacteria porin family.</text>
</comment>
<evidence type="ECO:0000256" key="1">
    <source>
        <dbReference type="ARBA" id="ARBA00009521"/>
    </source>
</evidence>
<dbReference type="GO" id="GO:0015288">
    <property type="term" value="F:porin activity"/>
    <property type="evidence" value="ECO:0007669"/>
    <property type="project" value="UniProtKB-KW"/>
</dbReference>
<dbReference type="GO" id="GO:0046930">
    <property type="term" value="C:pore complex"/>
    <property type="evidence" value="ECO:0007669"/>
    <property type="project" value="UniProtKB-KW"/>
</dbReference>
<keyword evidence="4 10" id="KW-0812">Transmembrane</keyword>
<dbReference type="Pfam" id="PF02530">
    <property type="entry name" value="Porin_2"/>
    <property type="match status" value="1"/>
</dbReference>
<keyword evidence="5 10" id="KW-0732">Signal</keyword>
<keyword evidence="2 10" id="KW-0813">Transport</keyword>
<dbReference type="Proteomes" id="UP000239772">
    <property type="component" value="Unassembled WGS sequence"/>
</dbReference>
<evidence type="ECO:0000313" key="12">
    <source>
        <dbReference type="Proteomes" id="UP000239772"/>
    </source>
</evidence>
<evidence type="ECO:0000256" key="5">
    <source>
        <dbReference type="ARBA" id="ARBA00022729"/>
    </source>
</evidence>
<comment type="domain">
    <text evidence="10">Consists of 16-stranded beta-barrel sheets, with large surface-exposed loops, that form a transmembrane pore at the center of each barrel. The pore is partially ocluded by a peptide loop that folds into the pore lumen.</text>
</comment>